<organism evidence="3">
    <name type="scientific">Pseudogymnoascus destructans</name>
    <dbReference type="NCBI Taxonomy" id="655981"/>
    <lineage>
        <taxon>Eukaryota</taxon>
        <taxon>Fungi</taxon>
        <taxon>Dikarya</taxon>
        <taxon>Ascomycota</taxon>
        <taxon>Pezizomycotina</taxon>
        <taxon>Leotiomycetes</taxon>
        <taxon>Thelebolales</taxon>
        <taxon>Thelebolaceae</taxon>
        <taxon>Pseudogymnoascus</taxon>
    </lineage>
</organism>
<gene>
    <name evidence="3" type="ORF">VC83_07999</name>
</gene>
<evidence type="ECO:0000256" key="1">
    <source>
        <dbReference type="SAM" id="MobiDB-lite"/>
    </source>
</evidence>
<dbReference type="EMBL" id="KV441406">
    <property type="protein sequence ID" value="OAF56030.1"/>
    <property type="molecule type" value="Genomic_DNA"/>
</dbReference>
<evidence type="ECO:0000313" key="3">
    <source>
        <dbReference type="EMBL" id="OAF56030.1"/>
    </source>
</evidence>
<name>A0A177A367_9PEZI</name>
<dbReference type="InterPro" id="IPR013928">
    <property type="entry name" value="Cation/H_antiporter_C"/>
</dbReference>
<dbReference type="AlphaFoldDB" id="A0A177A367"/>
<dbReference type="eggNOG" id="KOG4505">
    <property type="taxonomic scope" value="Eukaryota"/>
</dbReference>
<dbReference type="RefSeq" id="XP_024321328.1">
    <property type="nucleotide sequence ID" value="XM_024471562.1"/>
</dbReference>
<dbReference type="Pfam" id="PF08619">
    <property type="entry name" value="Nha1_C"/>
    <property type="match status" value="1"/>
</dbReference>
<feature type="region of interest" description="Disordered" evidence="1">
    <location>
        <begin position="246"/>
        <end position="403"/>
    </location>
</feature>
<proteinExistence type="predicted"/>
<reference evidence="3" key="1">
    <citation type="submission" date="2016-03" db="EMBL/GenBank/DDBJ databases">
        <title>Updated assembly of Pseudogymnoascus destructans, the fungus causing white-nose syndrome of bats.</title>
        <authorList>
            <person name="Palmer J.M."/>
            <person name="Drees K.P."/>
            <person name="Foster J.T."/>
            <person name="Lindner D.L."/>
        </authorList>
    </citation>
    <scope>NUCLEOTIDE SEQUENCE [LARGE SCALE GENOMIC DNA]</scope>
    <source>
        <strain evidence="3">20631-21</strain>
    </source>
</reference>
<feature type="domain" description="Alkali metal cation/H+ antiporter Nha1 C-terminal" evidence="2">
    <location>
        <begin position="39"/>
        <end position="368"/>
    </location>
</feature>
<dbReference type="GeneID" id="36291042"/>
<dbReference type="VEuPathDB" id="FungiDB:GMDG_06627"/>
<dbReference type="GO" id="GO:0016020">
    <property type="term" value="C:membrane"/>
    <property type="evidence" value="ECO:0007669"/>
    <property type="project" value="InterPro"/>
</dbReference>
<feature type="compositionally biased region" description="Basic and acidic residues" evidence="1">
    <location>
        <begin position="269"/>
        <end position="278"/>
    </location>
</feature>
<dbReference type="GO" id="GO:0015385">
    <property type="term" value="F:sodium:proton antiporter activity"/>
    <property type="evidence" value="ECO:0007669"/>
    <property type="project" value="InterPro"/>
</dbReference>
<evidence type="ECO:0000259" key="2">
    <source>
        <dbReference type="Pfam" id="PF08619"/>
    </source>
</evidence>
<feature type="region of interest" description="Disordered" evidence="1">
    <location>
        <begin position="32"/>
        <end position="107"/>
    </location>
</feature>
<feature type="compositionally biased region" description="Basic and acidic residues" evidence="1">
    <location>
        <begin position="393"/>
        <end position="403"/>
    </location>
</feature>
<protein>
    <recommendedName>
        <fullName evidence="2">Alkali metal cation/H+ antiporter Nha1 C-terminal domain-containing protein</fullName>
    </recommendedName>
</protein>
<dbReference type="Proteomes" id="UP000077154">
    <property type="component" value="Unassembled WGS sequence"/>
</dbReference>
<feature type="compositionally biased region" description="Basic and acidic residues" evidence="1">
    <location>
        <begin position="343"/>
        <end position="353"/>
    </location>
</feature>
<dbReference type="OrthoDB" id="5327978at2759"/>
<feature type="compositionally biased region" description="Basic and acidic residues" evidence="1">
    <location>
        <begin position="291"/>
        <end position="302"/>
    </location>
</feature>
<sequence length="403" mass="44867">MKAKEKARRGAKEKLERFSTMRKWKRLCTMARRKNAQNNTDGDVLSVEQSPPEEGKEDKLGEFEEKAKETVEHPGTGYKQFRKKIGEWRHRDEGEEQKSKQKSKRGPALAYQFGNTIIVEDEDGEVVKQGKRQAPKRARALRLNRLDTQIFDSFKENKDDYKDDEHIRFTIGSAGRRLTKEDFLNEIRSLDPKGRAAVLDRSDAPPAMKDLARRDADSSIPGSNRLFSAKNVQFGASAAAAKVVGAAMSGAHAPKLKELDGAASSSSRSSEDAKEHRAVAMKQRALFAHAQDSEDRGRREQALKGVNDDDVPAGKRPVATPADKRRESATTARRNFVAGATRDGSETPAEWRRRIAALGHSEEQEGDENEASPTLPTLQSQSSTMSGRSRGIRFAEDPVRGRK</sequence>
<feature type="compositionally biased region" description="Basic and acidic residues" evidence="1">
    <location>
        <begin position="84"/>
        <end position="99"/>
    </location>
</feature>
<feature type="compositionally biased region" description="Basic and acidic residues" evidence="1">
    <location>
        <begin position="53"/>
        <end position="72"/>
    </location>
</feature>
<accession>A0A177A367</accession>
<feature type="compositionally biased region" description="Polar residues" evidence="1">
    <location>
        <begin position="371"/>
        <end position="387"/>
    </location>
</feature>